<organism evidence="1 2">
    <name type="scientific">Aedes aegypti</name>
    <name type="common">Yellowfever mosquito</name>
    <name type="synonym">Culex aegypti</name>
    <dbReference type="NCBI Taxonomy" id="7159"/>
    <lineage>
        <taxon>Eukaryota</taxon>
        <taxon>Metazoa</taxon>
        <taxon>Ecdysozoa</taxon>
        <taxon>Arthropoda</taxon>
        <taxon>Hexapoda</taxon>
        <taxon>Insecta</taxon>
        <taxon>Pterygota</taxon>
        <taxon>Neoptera</taxon>
        <taxon>Endopterygota</taxon>
        <taxon>Diptera</taxon>
        <taxon>Nematocera</taxon>
        <taxon>Culicoidea</taxon>
        <taxon>Culicidae</taxon>
        <taxon>Culicinae</taxon>
        <taxon>Aedini</taxon>
        <taxon>Aedes</taxon>
        <taxon>Stegomyia</taxon>
    </lineage>
</organism>
<proteinExistence type="predicted"/>
<dbReference type="AlphaFoldDB" id="Q16LN0"/>
<dbReference type="EMBL" id="CH477900">
    <property type="protein sequence ID" value="EAT35217.1"/>
    <property type="molecule type" value="Genomic_DNA"/>
</dbReference>
<reference evidence="1" key="2">
    <citation type="journal article" date="2007" name="Science">
        <title>Genome sequence of Aedes aegypti, a major arbovirus vector.</title>
        <authorList>
            <person name="Nene V."/>
            <person name="Wortman J.R."/>
            <person name="Lawson D."/>
            <person name="Haas B."/>
            <person name="Kodira C."/>
            <person name="Tu Z.J."/>
            <person name="Loftus B."/>
            <person name="Xi Z."/>
            <person name="Megy K."/>
            <person name="Grabherr M."/>
            <person name="Ren Q."/>
            <person name="Zdobnov E.M."/>
            <person name="Lobo N.F."/>
            <person name="Campbell K.S."/>
            <person name="Brown S.E."/>
            <person name="Bonaldo M.F."/>
            <person name="Zhu J."/>
            <person name="Sinkins S.P."/>
            <person name="Hogenkamp D.G."/>
            <person name="Amedeo P."/>
            <person name="Arensburger P."/>
            <person name="Atkinson P.W."/>
            <person name="Bidwell S."/>
            <person name="Biedler J."/>
            <person name="Birney E."/>
            <person name="Bruggner R.V."/>
            <person name="Costas J."/>
            <person name="Coy M.R."/>
            <person name="Crabtree J."/>
            <person name="Crawford M."/>
            <person name="Debruyn B."/>
            <person name="Decaprio D."/>
            <person name="Eiglmeier K."/>
            <person name="Eisenstadt E."/>
            <person name="El-Dorry H."/>
            <person name="Gelbart W.M."/>
            <person name="Gomes S.L."/>
            <person name="Hammond M."/>
            <person name="Hannick L.I."/>
            <person name="Hogan J.R."/>
            <person name="Holmes M.H."/>
            <person name="Jaffe D."/>
            <person name="Johnston J.S."/>
            <person name="Kennedy R.C."/>
            <person name="Koo H."/>
            <person name="Kravitz S."/>
            <person name="Kriventseva E.V."/>
            <person name="Kulp D."/>
            <person name="Labutti K."/>
            <person name="Lee E."/>
            <person name="Li S."/>
            <person name="Lovin D.D."/>
            <person name="Mao C."/>
            <person name="Mauceli E."/>
            <person name="Menck C.F."/>
            <person name="Miller J.R."/>
            <person name="Montgomery P."/>
            <person name="Mori A."/>
            <person name="Nascimento A.L."/>
            <person name="Naveira H.F."/>
            <person name="Nusbaum C."/>
            <person name="O'leary S."/>
            <person name="Orvis J."/>
            <person name="Pertea M."/>
            <person name="Quesneville H."/>
            <person name="Reidenbach K.R."/>
            <person name="Rogers Y.H."/>
            <person name="Roth C.W."/>
            <person name="Schneider J.R."/>
            <person name="Schatz M."/>
            <person name="Shumway M."/>
            <person name="Stanke M."/>
            <person name="Stinson E.O."/>
            <person name="Tubio J.M."/>
            <person name="Vanzee J.P."/>
            <person name="Verjovski-Almeida S."/>
            <person name="Werner D."/>
            <person name="White O."/>
            <person name="Wyder S."/>
            <person name="Zeng Q."/>
            <person name="Zhao Q."/>
            <person name="Zhao Y."/>
            <person name="Hill C.A."/>
            <person name="Raikhel A.S."/>
            <person name="Soares M.B."/>
            <person name="Knudson D.L."/>
            <person name="Lee N.H."/>
            <person name="Galagan J."/>
            <person name="Salzberg S.L."/>
            <person name="Paulsen I.T."/>
            <person name="Dimopoulos G."/>
            <person name="Collins F.H."/>
            <person name="Birren B."/>
            <person name="Fraser-Liggett C.M."/>
            <person name="Severson D.W."/>
        </authorList>
    </citation>
    <scope>NUCLEOTIDE SEQUENCE [LARGE SCALE GENOMIC DNA]</scope>
    <source>
        <strain evidence="1">Liverpool</strain>
    </source>
</reference>
<dbReference type="Proteomes" id="UP000682892">
    <property type="component" value="Unassembled WGS sequence"/>
</dbReference>
<reference evidence="1" key="1">
    <citation type="submission" date="2005-10" db="EMBL/GenBank/DDBJ databases">
        <authorList>
            <person name="Loftus B.J."/>
            <person name="Nene V.M."/>
            <person name="Hannick L.I."/>
            <person name="Bidwell S."/>
            <person name="Haas B."/>
            <person name="Amedeo P."/>
            <person name="Orvis J."/>
            <person name="Wortman J.R."/>
            <person name="White O.R."/>
            <person name="Salzberg S."/>
            <person name="Shumway M."/>
            <person name="Koo H."/>
            <person name="Zhao Y."/>
            <person name="Holmes M."/>
            <person name="Miller J."/>
            <person name="Schatz M."/>
            <person name="Pop M."/>
            <person name="Pai G."/>
            <person name="Utterback T."/>
            <person name="Rogers Y.-H."/>
            <person name="Kravitz S."/>
            <person name="Fraser C.M."/>
        </authorList>
    </citation>
    <scope>NUCLEOTIDE SEQUENCE</scope>
    <source>
        <strain evidence="1">Liverpool</strain>
    </source>
</reference>
<name>Q16LN0_AEDAE</name>
<sequence length="87" mass="10232">MCCNFSWRGNNGREAHRIEEREPMIASNQRFIRFWRASGKAACSFDLRGSTNSWTLTSRSFVSLRRLVPLKECIEPIFFRSRRLSTT</sequence>
<evidence type="ECO:0000313" key="1">
    <source>
        <dbReference type="EMBL" id="EAT35217.1"/>
    </source>
</evidence>
<reference evidence="1" key="3">
    <citation type="submission" date="2012-09" db="EMBL/GenBank/DDBJ databases">
        <authorList>
            <consortium name="VectorBase"/>
        </authorList>
    </citation>
    <scope>NUCLEOTIDE SEQUENCE</scope>
    <source>
        <strain evidence="1">Liverpool</strain>
    </source>
</reference>
<feature type="non-terminal residue" evidence="1">
    <location>
        <position position="1"/>
    </location>
</feature>
<gene>
    <name evidence="1" type="ORF">AaeL_AAEL012595</name>
</gene>
<dbReference type="HOGENOM" id="CLU_2489599_0_0_1"/>
<accession>Q16LN0</accession>
<dbReference type="PaxDb" id="7159-AAEL012595-PA"/>
<evidence type="ECO:0000313" key="2">
    <source>
        <dbReference type="Proteomes" id="UP000682892"/>
    </source>
</evidence>
<protein>
    <submittedName>
        <fullName evidence="1">AAEL012595-PA</fullName>
    </submittedName>
</protein>